<dbReference type="GO" id="GO:0006508">
    <property type="term" value="P:proteolysis"/>
    <property type="evidence" value="ECO:0007669"/>
    <property type="project" value="UniProtKB-KW"/>
</dbReference>
<evidence type="ECO:0000313" key="3">
    <source>
        <dbReference type="Proteomes" id="UP001139516"/>
    </source>
</evidence>
<dbReference type="SUPFAM" id="SSF50494">
    <property type="entry name" value="Trypsin-like serine proteases"/>
    <property type="match status" value="1"/>
</dbReference>
<keyword evidence="3" id="KW-1185">Reference proteome</keyword>
<dbReference type="InterPro" id="IPR036034">
    <property type="entry name" value="PDZ_sf"/>
</dbReference>
<dbReference type="InterPro" id="IPR009003">
    <property type="entry name" value="Peptidase_S1_PA"/>
</dbReference>
<dbReference type="Gene3D" id="2.40.10.120">
    <property type="match status" value="1"/>
</dbReference>
<evidence type="ECO:0000313" key="2">
    <source>
        <dbReference type="EMBL" id="MCK8783313.1"/>
    </source>
</evidence>
<dbReference type="RefSeq" id="WP_248665438.1">
    <property type="nucleotide sequence ID" value="NZ_JALPRX010000008.1"/>
</dbReference>
<dbReference type="Pfam" id="PF13365">
    <property type="entry name" value="Trypsin_2"/>
    <property type="match status" value="1"/>
</dbReference>
<protein>
    <submittedName>
        <fullName evidence="2">S1C family serine protease</fullName>
    </submittedName>
</protein>
<dbReference type="InterPro" id="IPR001940">
    <property type="entry name" value="Peptidase_S1C"/>
</dbReference>
<feature type="domain" description="PDZ" evidence="1">
    <location>
        <begin position="219"/>
        <end position="302"/>
    </location>
</feature>
<dbReference type="EMBL" id="JALPRX010000008">
    <property type="protein sequence ID" value="MCK8783313.1"/>
    <property type="molecule type" value="Genomic_DNA"/>
</dbReference>
<dbReference type="PROSITE" id="PS50106">
    <property type="entry name" value="PDZ"/>
    <property type="match status" value="1"/>
</dbReference>
<keyword evidence="2" id="KW-0378">Hydrolase</keyword>
<proteinExistence type="predicted"/>
<dbReference type="Gene3D" id="2.30.42.10">
    <property type="match status" value="1"/>
</dbReference>
<name>A0A9X2BS87_9PROT</name>
<dbReference type="SMART" id="SM00228">
    <property type="entry name" value="PDZ"/>
    <property type="match status" value="1"/>
</dbReference>
<gene>
    <name evidence="2" type="ORF">M0638_02815</name>
</gene>
<dbReference type="InterPro" id="IPR001478">
    <property type="entry name" value="PDZ"/>
</dbReference>
<dbReference type="PRINTS" id="PR00834">
    <property type="entry name" value="PROTEASES2C"/>
</dbReference>
<dbReference type="AlphaFoldDB" id="A0A9X2BS87"/>
<comment type="caution">
    <text evidence="2">The sequence shown here is derived from an EMBL/GenBank/DDBJ whole genome shotgun (WGS) entry which is preliminary data.</text>
</comment>
<dbReference type="GO" id="GO:0004252">
    <property type="term" value="F:serine-type endopeptidase activity"/>
    <property type="evidence" value="ECO:0007669"/>
    <property type="project" value="InterPro"/>
</dbReference>
<dbReference type="SUPFAM" id="SSF50156">
    <property type="entry name" value="PDZ domain-like"/>
    <property type="match status" value="1"/>
</dbReference>
<accession>A0A9X2BS87</accession>
<organism evidence="2 3">
    <name type="scientific">Roseomonas acroporae</name>
    <dbReference type="NCBI Taxonomy" id="2937791"/>
    <lineage>
        <taxon>Bacteria</taxon>
        <taxon>Pseudomonadati</taxon>
        <taxon>Pseudomonadota</taxon>
        <taxon>Alphaproteobacteria</taxon>
        <taxon>Acetobacterales</taxon>
        <taxon>Roseomonadaceae</taxon>
        <taxon>Roseomonas</taxon>
    </lineage>
</organism>
<keyword evidence="2" id="KW-0645">Protease</keyword>
<sequence>MSEREWEIPPNLQPDPADYRFDLPGVLRTLVGIRSLVPSDAFTAEGLGTERTGSGVVIRPDGLVLTIGYIVTEAETLWLTDADGRAIPGHALAYDQTTGFGLVQALAHVELPAIELGDDARARPGTTAVMAAAGGPSRAIETRISGRDTFAGYWEYLLEDAIFTAPAHPFWGGAALIGDDGRLLGIGSLVLQQGDDKGQRHDMNMVVPIGLLPPILDDLLTYGRVNRPARPWLGLYATEGEDGISVGGLANDGPAEQAGLRVGDRLLAVGREEVGDLASLWRAVWACGDAGATVPLRVRRRHGSLTMAVVSADRASFLKAPRLH</sequence>
<evidence type="ECO:0000259" key="1">
    <source>
        <dbReference type="PROSITE" id="PS50106"/>
    </source>
</evidence>
<dbReference type="Pfam" id="PF13180">
    <property type="entry name" value="PDZ_2"/>
    <property type="match status" value="1"/>
</dbReference>
<reference evidence="2" key="1">
    <citation type="submission" date="2022-04" db="EMBL/GenBank/DDBJ databases">
        <title>Roseomonas acroporae sp. nov., isolated from coral Acropora digitifera.</title>
        <authorList>
            <person name="Sun H."/>
        </authorList>
    </citation>
    <scope>NUCLEOTIDE SEQUENCE</scope>
    <source>
        <strain evidence="2">NAR14</strain>
    </source>
</reference>
<dbReference type="Proteomes" id="UP001139516">
    <property type="component" value="Unassembled WGS sequence"/>
</dbReference>